<dbReference type="KEGG" id="jte:ASJ30_08015"/>
<gene>
    <name evidence="1" type="ORF">ASJ30_08015</name>
</gene>
<sequence>MHDDVSDLGVGHRSLADHDLGVPQLLRPPSNLTLGVPMYSLRSWASLFGVGLSGVSQDQLTR</sequence>
<dbReference type="AlphaFoldDB" id="A0A1L3MGX1"/>
<reference evidence="1 2" key="1">
    <citation type="submission" date="2015-11" db="EMBL/GenBank/DDBJ databases">
        <authorList>
            <person name="Zhang Y."/>
            <person name="Guo Z."/>
        </authorList>
    </citation>
    <scope>NUCLEOTIDE SEQUENCE [LARGE SCALE GENOMIC DNA]</scope>
    <source>
        <strain evidence="1 2">YFY001</strain>
    </source>
</reference>
<evidence type="ECO:0000313" key="2">
    <source>
        <dbReference type="Proteomes" id="UP000182938"/>
    </source>
</evidence>
<protein>
    <submittedName>
        <fullName evidence="1">Uncharacterized protein</fullName>
    </submittedName>
</protein>
<dbReference type="EMBL" id="CP013290">
    <property type="protein sequence ID" value="APH01486.1"/>
    <property type="molecule type" value="Genomic_DNA"/>
</dbReference>
<organism evidence="1 2">
    <name type="scientific">Janibacter indicus</name>
    <dbReference type="NCBI Taxonomy" id="857417"/>
    <lineage>
        <taxon>Bacteria</taxon>
        <taxon>Bacillati</taxon>
        <taxon>Actinomycetota</taxon>
        <taxon>Actinomycetes</taxon>
        <taxon>Micrococcales</taxon>
        <taxon>Intrasporangiaceae</taxon>
        <taxon>Janibacter</taxon>
    </lineage>
</organism>
<dbReference type="Proteomes" id="UP000182938">
    <property type="component" value="Chromosome"/>
</dbReference>
<proteinExistence type="predicted"/>
<accession>A0A1L3MGX1</accession>
<name>A0A1L3MGX1_9MICO</name>
<keyword evidence="2" id="KW-1185">Reference proteome</keyword>
<evidence type="ECO:0000313" key="1">
    <source>
        <dbReference type="EMBL" id="APH01486.1"/>
    </source>
</evidence>